<evidence type="ECO:0000259" key="2">
    <source>
        <dbReference type="Pfam" id="PF07331"/>
    </source>
</evidence>
<keyword evidence="1" id="KW-0472">Membrane</keyword>
<evidence type="ECO:0000256" key="1">
    <source>
        <dbReference type="SAM" id="Phobius"/>
    </source>
</evidence>
<keyword evidence="4" id="KW-1185">Reference proteome</keyword>
<gene>
    <name evidence="3" type="ORF">FNM00_11760</name>
</gene>
<proteinExistence type="predicted"/>
<sequence length="171" mass="17679">MTETRPVPSGELIAYAVLTAVGVYATVNGVSYRLVEPSGAVGPGMMPAASGVVIVGLSLILMVRVLRSSGAGRGVTAEELAAASEDDVIDPPREHRAWVVIGLMVVTALLMNVLGLLPALGILVVVVVGFVERRSWTRAVAVGLITVVVLYLVFDQLLGVPLPTGLLGGVI</sequence>
<dbReference type="Pfam" id="PF07331">
    <property type="entry name" value="TctB"/>
    <property type="match status" value="1"/>
</dbReference>
<dbReference type="AlphaFoldDB" id="A0A554S7H1"/>
<feature type="transmembrane region" description="Helical" evidence="1">
    <location>
        <begin position="97"/>
        <end position="130"/>
    </location>
</feature>
<reference evidence="3 4" key="1">
    <citation type="submission" date="2019-07" db="EMBL/GenBank/DDBJ databases">
        <authorList>
            <person name="Zhao L.H."/>
        </authorList>
    </citation>
    <scope>NUCLEOTIDE SEQUENCE [LARGE SCALE GENOMIC DNA]</scope>
    <source>
        <strain evidence="3 4">Co35</strain>
    </source>
</reference>
<comment type="caution">
    <text evidence="3">The sequence shown here is derived from an EMBL/GenBank/DDBJ whole genome shotgun (WGS) entry which is preliminary data.</text>
</comment>
<dbReference type="EMBL" id="VLNT01000009">
    <property type="protein sequence ID" value="TSD62307.1"/>
    <property type="molecule type" value="Genomic_DNA"/>
</dbReference>
<dbReference type="OrthoDB" id="4808352at2"/>
<evidence type="ECO:0000313" key="3">
    <source>
        <dbReference type="EMBL" id="TSD62307.1"/>
    </source>
</evidence>
<dbReference type="Proteomes" id="UP000316988">
    <property type="component" value="Unassembled WGS sequence"/>
</dbReference>
<feature type="transmembrane region" description="Helical" evidence="1">
    <location>
        <begin position="12"/>
        <end position="32"/>
    </location>
</feature>
<feature type="domain" description="DUF1468" evidence="2">
    <location>
        <begin position="14"/>
        <end position="163"/>
    </location>
</feature>
<dbReference type="InterPro" id="IPR009936">
    <property type="entry name" value="DUF1468"/>
</dbReference>
<evidence type="ECO:0000313" key="4">
    <source>
        <dbReference type="Proteomes" id="UP000316988"/>
    </source>
</evidence>
<keyword evidence="1" id="KW-1133">Transmembrane helix</keyword>
<feature type="transmembrane region" description="Helical" evidence="1">
    <location>
        <begin position="136"/>
        <end position="154"/>
    </location>
</feature>
<name>A0A554S7H1_9ACTN</name>
<keyword evidence="1" id="KW-0812">Transmembrane</keyword>
<accession>A0A554S7H1</accession>
<protein>
    <submittedName>
        <fullName evidence="3">Tripartite tricarboxylate transporter TctB family protein</fullName>
    </submittedName>
</protein>
<feature type="transmembrane region" description="Helical" evidence="1">
    <location>
        <begin position="44"/>
        <end position="63"/>
    </location>
</feature>
<organism evidence="3 4">
    <name type="scientific">Aeromicrobium piscarium</name>
    <dbReference type="NCBI Taxonomy" id="2590901"/>
    <lineage>
        <taxon>Bacteria</taxon>
        <taxon>Bacillati</taxon>
        <taxon>Actinomycetota</taxon>
        <taxon>Actinomycetes</taxon>
        <taxon>Propionibacteriales</taxon>
        <taxon>Nocardioidaceae</taxon>
        <taxon>Aeromicrobium</taxon>
    </lineage>
</organism>